<sequence length="368" mass="42599">MNQLHFIKAQCHQSNRSQGFQFAPDEIKEKYDYDIKIESRSDYIQLYSHISQYLNQHPSHKIITIGGDNSISSGTIPAINERYSNNNLFVLWIDSSPDIHNPVTSPTKNFDEMPCASILGLCGDKFIKSKMNILPCQLIYYGLNDDNDQMELVRNYEIPFFTSNKISNVGCDKIINVIKEIIGDRPVHVSLDMKVFTDDIIKTVIPKNKNGLKIEDVEKLLVMLKNNIVSMDVTEFNPMIGTKNDVKVTRELIRYLLIKTFNVKEKSINIFTEDSYFLVYRPLEQDDLDNDIGWYILRGLDIETKNSILDRIEHDKIITFDVDDESYLITKTNMNEQNENSYYTAQNINDVALFPQEKALMMFELVNT</sequence>
<evidence type="ECO:0000256" key="1">
    <source>
        <dbReference type="ARBA" id="ARBA00022723"/>
    </source>
</evidence>
<reference evidence="4" key="1">
    <citation type="journal article" date="2017" name="Science">
        <title>Giant viruses with an expanded complement of translation system components.</title>
        <authorList>
            <person name="Schulz F."/>
            <person name="Yutin N."/>
            <person name="Ivanova N.N."/>
            <person name="Ortega D.R."/>
            <person name="Lee T.K."/>
            <person name="Vierheilig J."/>
            <person name="Daims H."/>
            <person name="Horn M."/>
            <person name="Wagner M."/>
            <person name="Jensen G.J."/>
            <person name="Kyrpides N.C."/>
            <person name="Koonin E.V."/>
            <person name="Woyke T."/>
        </authorList>
    </citation>
    <scope>NUCLEOTIDE SEQUENCE</scope>
    <source>
        <strain evidence="4">ILV1</strain>
    </source>
</reference>
<keyword evidence="3" id="KW-0464">Manganese</keyword>
<dbReference type="SUPFAM" id="SSF52768">
    <property type="entry name" value="Arginase/deacetylase"/>
    <property type="match status" value="1"/>
</dbReference>
<dbReference type="Gene3D" id="3.40.800.10">
    <property type="entry name" value="Ureohydrolase domain"/>
    <property type="match status" value="1"/>
</dbReference>
<organism evidence="4">
    <name type="scientific">Indivirus ILV1</name>
    <dbReference type="NCBI Taxonomy" id="1977633"/>
    <lineage>
        <taxon>Viruses</taxon>
        <taxon>Varidnaviria</taxon>
        <taxon>Bamfordvirae</taxon>
        <taxon>Nucleocytoviricota</taxon>
        <taxon>Megaviricetes</taxon>
        <taxon>Imitervirales</taxon>
        <taxon>Mimiviridae</taxon>
        <taxon>Klosneuvirinae</taxon>
        <taxon>Indivirus</taxon>
    </lineage>
</organism>
<dbReference type="InterPro" id="IPR006035">
    <property type="entry name" value="Ureohydrolase"/>
</dbReference>
<keyword evidence="1" id="KW-0479">Metal-binding</keyword>
<proteinExistence type="predicted"/>
<name>A0A1V0SD83_9VIRU</name>
<accession>A0A1V0SD83</accession>
<evidence type="ECO:0000256" key="2">
    <source>
        <dbReference type="ARBA" id="ARBA00022801"/>
    </source>
</evidence>
<dbReference type="PRINTS" id="PR00116">
    <property type="entry name" value="ARGINASE"/>
</dbReference>
<evidence type="ECO:0000313" key="4">
    <source>
        <dbReference type="EMBL" id="ARF09683.1"/>
    </source>
</evidence>
<dbReference type="GO" id="GO:0030145">
    <property type="term" value="F:manganese ion binding"/>
    <property type="evidence" value="ECO:0007669"/>
    <property type="project" value="TreeGrafter"/>
</dbReference>
<keyword evidence="2" id="KW-0378">Hydrolase</keyword>
<dbReference type="InterPro" id="IPR023696">
    <property type="entry name" value="Ureohydrolase_dom_sf"/>
</dbReference>
<dbReference type="PANTHER" id="PTHR43782">
    <property type="entry name" value="ARGINASE"/>
    <property type="match status" value="1"/>
</dbReference>
<dbReference type="GO" id="GO:0004053">
    <property type="term" value="F:arginase activity"/>
    <property type="evidence" value="ECO:0007669"/>
    <property type="project" value="TreeGrafter"/>
</dbReference>
<dbReference type="Pfam" id="PF00491">
    <property type="entry name" value="Arginase"/>
    <property type="match status" value="1"/>
</dbReference>
<dbReference type="EMBL" id="KY684086">
    <property type="protein sequence ID" value="ARF09683.1"/>
    <property type="molecule type" value="Genomic_DNA"/>
</dbReference>
<protein>
    <submittedName>
        <fullName evidence="4">Arginase family protein</fullName>
    </submittedName>
</protein>
<gene>
    <name evidence="4" type="ORF">Indivirus_2_62</name>
</gene>
<dbReference type="PANTHER" id="PTHR43782:SF3">
    <property type="entry name" value="ARGINASE"/>
    <property type="match status" value="1"/>
</dbReference>
<dbReference type="PROSITE" id="PS51409">
    <property type="entry name" value="ARGINASE_2"/>
    <property type="match status" value="1"/>
</dbReference>
<evidence type="ECO:0000256" key="3">
    <source>
        <dbReference type="ARBA" id="ARBA00023211"/>
    </source>
</evidence>